<feature type="domain" description="CMP/dCMP-type deaminase" evidence="4">
    <location>
        <begin position="39"/>
        <end position="156"/>
    </location>
</feature>
<protein>
    <submittedName>
        <fullName evidence="5">Cytidine deaminase-like protein</fullName>
    </submittedName>
</protein>
<keyword evidence="6" id="KW-1185">Reference proteome</keyword>
<keyword evidence="2" id="KW-0378">Hydrolase</keyword>
<dbReference type="GO" id="GO:0002100">
    <property type="term" value="P:tRNA wobble adenosine to inosine editing"/>
    <property type="evidence" value="ECO:0007669"/>
    <property type="project" value="TreeGrafter"/>
</dbReference>
<dbReference type="PANTHER" id="PTHR11079:SF149">
    <property type="entry name" value="TRNA-SPECIFIC ADENOSINE DEAMINASE 2"/>
    <property type="match status" value="1"/>
</dbReference>
<dbReference type="GO" id="GO:0052717">
    <property type="term" value="F:tRNA-specific adenosine-34 deaminase activity"/>
    <property type="evidence" value="ECO:0007669"/>
    <property type="project" value="TreeGrafter"/>
</dbReference>
<evidence type="ECO:0000259" key="4">
    <source>
        <dbReference type="PROSITE" id="PS51747"/>
    </source>
</evidence>
<dbReference type="Gene3D" id="3.40.140.10">
    <property type="entry name" value="Cytidine Deaminase, domain 2"/>
    <property type="match status" value="1"/>
</dbReference>
<dbReference type="AlphaFoldDB" id="A0A4P9XZK2"/>
<dbReference type="Pfam" id="PF00383">
    <property type="entry name" value="dCMP_cyt_deam_1"/>
    <property type="match status" value="1"/>
</dbReference>
<dbReference type="EMBL" id="KZ992424">
    <property type="protein sequence ID" value="RKP11191.1"/>
    <property type="molecule type" value="Genomic_DNA"/>
</dbReference>
<dbReference type="SUPFAM" id="SSF53927">
    <property type="entry name" value="Cytidine deaminase-like"/>
    <property type="match status" value="1"/>
</dbReference>
<accession>A0A4P9XZK2</accession>
<dbReference type="InterPro" id="IPR016193">
    <property type="entry name" value="Cytidine_deaminase-like"/>
</dbReference>
<evidence type="ECO:0000313" key="5">
    <source>
        <dbReference type="EMBL" id="RKP11191.1"/>
    </source>
</evidence>
<keyword evidence="1" id="KW-0479">Metal-binding</keyword>
<evidence type="ECO:0000313" key="6">
    <source>
        <dbReference type="Proteomes" id="UP000271241"/>
    </source>
</evidence>
<dbReference type="OrthoDB" id="1701769at2759"/>
<dbReference type="InterPro" id="IPR002125">
    <property type="entry name" value="CMP_dCMP_dom"/>
</dbReference>
<name>A0A4P9XZK2_9FUNG</name>
<evidence type="ECO:0000256" key="2">
    <source>
        <dbReference type="ARBA" id="ARBA00022801"/>
    </source>
</evidence>
<reference evidence="6" key="1">
    <citation type="journal article" date="2018" name="Nat. Microbiol.">
        <title>Leveraging single-cell genomics to expand the fungal tree of life.</title>
        <authorList>
            <person name="Ahrendt S.R."/>
            <person name="Quandt C.A."/>
            <person name="Ciobanu D."/>
            <person name="Clum A."/>
            <person name="Salamov A."/>
            <person name="Andreopoulos B."/>
            <person name="Cheng J.F."/>
            <person name="Woyke T."/>
            <person name="Pelin A."/>
            <person name="Henrissat B."/>
            <person name="Reynolds N.K."/>
            <person name="Benny G.L."/>
            <person name="Smith M.E."/>
            <person name="James T.Y."/>
            <person name="Grigoriev I.V."/>
        </authorList>
    </citation>
    <scope>NUCLEOTIDE SEQUENCE [LARGE SCALE GENOMIC DNA]</scope>
    <source>
        <strain evidence="6">RSA 1356</strain>
    </source>
</reference>
<dbReference type="Proteomes" id="UP000271241">
    <property type="component" value="Unassembled WGS sequence"/>
</dbReference>
<dbReference type="CDD" id="cd01285">
    <property type="entry name" value="nucleoside_deaminase"/>
    <property type="match status" value="1"/>
</dbReference>
<evidence type="ECO:0000256" key="3">
    <source>
        <dbReference type="ARBA" id="ARBA00022833"/>
    </source>
</evidence>
<gene>
    <name evidence="5" type="ORF">THASP1DRAFT_27028</name>
</gene>
<sequence>MADSPFDAAQFLGPESAQCPDEAANSLPAARSALDEQQTRIARWMREALACAEDAYEHAEVPVGCVIVHEEQIIGRGRNETNAMLDASGRLRATRHAELVAIDRILASGYAASVFRDCDLYVTVEPCVMCASALRQLRFRNVYFGCRNDRFGGCGSVLSIHDNLAYSADPPLRIHEGYAREEAVLWLRRFYLRENDSGER</sequence>
<dbReference type="PANTHER" id="PTHR11079">
    <property type="entry name" value="CYTOSINE DEAMINASE FAMILY MEMBER"/>
    <property type="match status" value="1"/>
</dbReference>
<dbReference type="PROSITE" id="PS00903">
    <property type="entry name" value="CYT_DCMP_DEAMINASES_1"/>
    <property type="match status" value="1"/>
</dbReference>
<dbReference type="InterPro" id="IPR016192">
    <property type="entry name" value="APOBEC/CMP_deaminase_Zn-bd"/>
</dbReference>
<evidence type="ECO:0000256" key="1">
    <source>
        <dbReference type="ARBA" id="ARBA00022723"/>
    </source>
</evidence>
<dbReference type="GO" id="GO:0008270">
    <property type="term" value="F:zinc ion binding"/>
    <property type="evidence" value="ECO:0007669"/>
    <property type="project" value="InterPro"/>
</dbReference>
<keyword evidence="3" id="KW-0862">Zinc</keyword>
<dbReference type="STRING" id="78915.A0A4P9XZK2"/>
<organism evidence="5 6">
    <name type="scientific">Thamnocephalis sphaerospora</name>
    <dbReference type="NCBI Taxonomy" id="78915"/>
    <lineage>
        <taxon>Eukaryota</taxon>
        <taxon>Fungi</taxon>
        <taxon>Fungi incertae sedis</taxon>
        <taxon>Zoopagomycota</taxon>
        <taxon>Zoopagomycotina</taxon>
        <taxon>Zoopagomycetes</taxon>
        <taxon>Zoopagales</taxon>
        <taxon>Sigmoideomycetaceae</taxon>
        <taxon>Thamnocephalis</taxon>
    </lineage>
</organism>
<dbReference type="GO" id="GO:0005634">
    <property type="term" value="C:nucleus"/>
    <property type="evidence" value="ECO:0007669"/>
    <property type="project" value="TreeGrafter"/>
</dbReference>
<dbReference type="GO" id="GO:0005737">
    <property type="term" value="C:cytoplasm"/>
    <property type="evidence" value="ECO:0007669"/>
    <property type="project" value="TreeGrafter"/>
</dbReference>
<proteinExistence type="predicted"/>
<dbReference type="PROSITE" id="PS51747">
    <property type="entry name" value="CYT_DCMP_DEAMINASES_2"/>
    <property type="match status" value="1"/>
</dbReference>